<keyword evidence="1" id="KW-0812">Transmembrane</keyword>
<dbReference type="RefSeq" id="WP_146447494.1">
    <property type="nucleotide sequence ID" value="NZ_SJPS01000001.1"/>
</dbReference>
<name>A0A5C6CYJ6_9BACT</name>
<dbReference type="OrthoDB" id="235584at2"/>
<evidence type="ECO:0000313" key="2">
    <source>
        <dbReference type="EMBL" id="TWU29468.1"/>
    </source>
</evidence>
<gene>
    <name evidence="2" type="ORF">Pla144_02460</name>
</gene>
<reference evidence="2 3" key="1">
    <citation type="submission" date="2019-02" db="EMBL/GenBank/DDBJ databases">
        <title>Deep-cultivation of Planctomycetes and their phenomic and genomic characterization uncovers novel biology.</title>
        <authorList>
            <person name="Wiegand S."/>
            <person name="Jogler M."/>
            <person name="Boedeker C."/>
            <person name="Pinto D."/>
            <person name="Vollmers J."/>
            <person name="Rivas-Marin E."/>
            <person name="Kohn T."/>
            <person name="Peeters S.H."/>
            <person name="Heuer A."/>
            <person name="Rast P."/>
            <person name="Oberbeckmann S."/>
            <person name="Bunk B."/>
            <person name="Jeske O."/>
            <person name="Meyerdierks A."/>
            <person name="Storesund J.E."/>
            <person name="Kallscheuer N."/>
            <person name="Luecker S."/>
            <person name="Lage O.M."/>
            <person name="Pohl T."/>
            <person name="Merkel B.J."/>
            <person name="Hornburger P."/>
            <person name="Mueller R.-W."/>
            <person name="Bruemmer F."/>
            <person name="Labrenz M."/>
            <person name="Spormann A.M."/>
            <person name="Op Den Camp H."/>
            <person name="Overmann J."/>
            <person name="Amann R."/>
            <person name="Jetten M.S.M."/>
            <person name="Mascher T."/>
            <person name="Medema M.H."/>
            <person name="Devos D.P."/>
            <person name="Kaster A.-K."/>
            <person name="Ovreas L."/>
            <person name="Rohde M."/>
            <person name="Galperin M.Y."/>
            <person name="Jogler C."/>
        </authorList>
    </citation>
    <scope>NUCLEOTIDE SEQUENCE [LARGE SCALE GENOMIC DNA]</scope>
    <source>
        <strain evidence="2 3">Pla144</strain>
    </source>
</reference>
<dbReference type="Proteomes" id="UP000318437">
    <property type="component" value="Unassembled WGS sequence"/>
</dbReference>
<sequence length="427" mass="44952">MEEIIIRRRTSCMRGGTVYVAVMGVSLIVAVISIAAIHVARIEMSEVTAVNEISRARLMAESGIEFAICKIKSNPLWRTDYTSGVTNILSVALGSLNGSGQFDFTLTDTDGDLSDDDQDTVTLRSVGTAGSAISVVEVLLQPTGSGLSCLESSFHSSGTCIVQATMNTDQIISANALIDATHSLANVQGDAWSTNAVNGNVSGTKYQNQAPPREMPDPLSVFEYYVANGTAISAGSIGSRIELCVLSPGNNPYGSGATNSQGIYVIDCLGGSMNVHNCRIEGTLVFLNAPGGVKLENSINWKPAISNFPALMVQGPVQMDWDRNSALSEAALGINFNSANSPDNGISDNDTTDTYLGNISGVIYIDGNLAITRSSSFTGVVVVEGSVQVDASTNLNYQSTFLNNAPPGFASGTDMQIVPGTWKRVAY</sequence>
<keyword evidence="3" id="KW-1185">Reference proteome</keyword>
<feature type="transmembrane region" description="Helical" evidence="1">
    <location>
        <begin position="16"/>
        <end position="40"/>
    </location>
</feature>
<evidence type="ECO:0000313" key="3">
    <source>
        <dbReference type="Proteomes" id="UP000318437"/>
    </source>
</evidence>
<evidence type="ECO:0000256" key="1">
    <source>
        <dbReference type="SAM" id="Phobius"/>
    </source>
</evidence>
<accession>A0A5C6CYJ6</accession>
<dbReference type="AlphaFoldDB" id="A0A5C6CYJ6"/>
<comment type="caution">
    <text evidence="2">The sequence shown here is derived from an EMBL/GenBank/DDBJ whole genome shotgun (WGS) entry which is preliminary data.</text>
</comment>
<protein>
    <recommendedName>
        <fullName evidence="4">Type 4 fimbrial biogenesis protein PilX N-terminal domain-containing protein</fullName>
    </recommendedName>
</protein>
<organism evidence="2 3">
    <name type="scientific">Bythopirellula polymerisocia</name>
    <dbReference type="NCBI Taxonomy" id="2528003"/>
    <lineage>
        <taxon>Bacteria</taxon>
        <taxon>Pseudomonadati</taxon>
        <taxon>Planctomycetota</taxon>
        <taxon>Planctomycetia</taxon>
        <taxon>Pirellulales</taxon>
        <taxon>Lacipirellulaceae</taxon>
        <taxon>Bythopirellula</taxon>
    </lineage>
</organism>
<dbReference type="EMBL" id="SJPS01000001">
    <property type="protein sequence ID" value="TWU29468.1"/>
    <property type="molecule type" value="Genomic_DNA"/>
</dbReference>
<keyword evidence="1" id="KW-1133">Transmembrane helix</keyword>
<keyword evidence="1" id="KW-0472">Membrane</keyword>
<proteinExistence type="predicted"/>
<evidence type="ECO:0008006" key="4">
    <source>
        <dbReference type="Google" id="ProtNLM"/>
    </source>
</evidence>